<feature type="transmembrane region" description="Helical" evidence="8">
    <location>
        <begin position="111"/>
        <end position="130"/>
    </location>
</feature>
<sequence>MDPASGLTRRVGVGWAIGELGIATYIGITMSYLLFYLTQALGISPVWAGLALLIPRLWDALIDPLVGAISDRTRSRMGRRRPYLLVGGLTFGVMFAFLFQAPADASEGVKIAYVIALYLLTSTAFTFYDVPYSSMAAEMTTDYRVRTRLTGFKMVAARIGILVAVIAAPLLFNSQETLVHGFAVMGMVAGGYMVLSGLWAFFATRDAPQIVRPAEPFDLRAEYRALRENRPFLILWTTFLFQNFAIGASATTLIYLVIFVMKIDAALVGAMVATSAVGAMVATPFWVRVAQYGKQKAYAAGIVGAATLSLLMLFMPAGLPAALFVALFLIGLVDGGTQLCPNAMVPDTVEYDEERTGQRREGAIFGTWLLCRKLGMAMGAFIASLFLSAFGFVAGADAAAQGENALLGIRLSYTLVPCVLWVCAFFVLRAYPLTEARFEELKRNISAARAARETA</sequence>
<comment type="similarity">
    <text evidence="2">Belongs to the sodium:galactoside symporter (TC 2.A.2) family.</text>
</comment>
<dbReference type="InterPro" id="IPR018043">
    <property type="entry name" value="Na/Gal_symport_CS"/>
</dbReference>
<keyword evidence="6 8" id="KW-1133">Transmembrane helix</keyword>
<dbReference type="PANTHER" id="PTHR11328">
    <property type="entry name" value="MAJOR FACILITATOR SUPERFAMILY DOMAIN-CONTAINING PROTEIN"/>
    <property type="match status" value="1"/>
</dbReference>
<keyword evidence="3" id="KW-0813">Transport</keyword>
<feature type="transmembrane region" description="Helical" evidence="8">
    <location>
        <begin position="233"/>
        <end position="259"/>
    </location>
</feature>
<keyword evidence="4" id="KW-1003">Cell membrane</keyword>
<evidence type="ECO:0000256" key="2">
    <source>
        <dbReference type="ARBA" id="ARBA00009617"/>
    </source>
</evidence>
<dbReference type="PROSITE" id="PS00872">
    <property type="entry name" value="NA_GALACTOSIDE_SYMP"/>
    <property type="match status" value="1"/>
</dbReference>
<comment type="subcellular location">
    <subcellularLocation>
        <location evidence="1">Cell membrane</location>
        <topology evidence="1">Multi-pass membrane protein</topology>
    </subcellularLocation>
</comment>
<organism evidence="9 10">
    <name type="scientific">Sphingosinicella xenopeptidilytica</name>
    <dbReference type="NCBI Taxonomy" id="364098"/>
    <lineage>
        <taxon>Bacteria</taxon>
        <taxon>Pseudomonadati</taxon>
        <taxon>Pseudomonadota</taxon>
        <taxon>Alphaproteobacteria</taxon>
        <taxon>Sphingomonadales</taxon>
        <taxon>Sphingosinicellaceae</taxon>
        <taxon>Sphingosinicella</taxon>
    </lineage>
</organism>
<dbReference type="SUPFAM" id="SSF103473">
    <property type="entry name" value="MFS general substrate transporter"/>
    <property type="match status" value="1"/>
</dbReference>
<evidence type="ECO:0000256" key="3">
    <source>
        <dbReference type="ARBA" id="ARBA00022448"/>
    </source>
</evidence>
<proteinExistence type="inferred from homology"/>
<evidence type="ECO:0000256" key="4">
    <source>
        <dbReference type="ARBA" id="ARBA00022475"/>
    </source>
</evidence>
<dbReference type="InterPro" id="IPR001927">
    <property type="entry name" value="Na/Gal_symport"/>
</dbReference>
<reference evidence="10" key="1">
    <citation type="journal article" date="2019" name="Int. J. Syst. Evol. Microbiol.">
        <title>The Global Catalogue of Microorganisms (GCM) 10K type strain sequencing project: providing services to taxonomists for standard genome sequencing and annotation.</title>
        <authorList>
            <consortium name="The Broad Institute Genomics Platform"/>
            <consortium name="The Broad Institute Genome Sequencing Center for Infectious Disease"/>
            <person name="Wu L."/>
            <person name="Ma J."/>
        </authorList>
    </citation>
    <scope>NUCLEOTIDE SEQUENCE [LARGE SCALE GENOMIC DNA]</scope>
    <source>
        <strain evidence="10">CCUG 52537</strain>
    </source>
</reference>
<dbReference type="Gene3D" id="1.20.1250.20">
    <property type="entry name" value="MFS general substrate transporter like domains"/>
    <property type="match status" value="2"/>
</dbReference>
<dbReference type="InterPro" id="IPR039672">
    <property type="entry name" value="MFS_2"/>
</dbReference>
<feature type="transmembrane region" description="Helical" evidence="8">
    <location>
        <begin position="151"/>
        <end position="172"/>
    </location>
</feature>
<feature type="transmembrane region" description="Helical" evidence="8">
    <location>
        <begin position="82"/>
        <end position="99"/>
    </location>
</feature>
<evidence type="ECO:0000256" key="1">
    <source>
        <dbReference type="ARBA" id="ARBA00004651"/>
    </source>
</evidence>
<gene>
    <name evidence="9" type="ORF">ACFQ00_12300</name>
</gene>
<evidence type="ECO:0000256" key="6">
    <source>
        <dbReference type="ARBA" id="ARBA00022989"/>
    </source>
</evidence>
<feature type="transmembrane region" description="Helical" evidence="8">
    <location>
        <begin position="376"/>
        <end position="399"/>
    </location>
</feature>
<keyword evidence="10" id="KW-1185">Reference proteome</keyword>
<dbReference type="InterPro" id="IPR036259">
    <property type="entry name" value="MFS_trans_sf"/>
</dbReference>
<protein>
    <submittedName>
        <fullName evidence="9">MFS transporter</fullName>
    </submittedName>
</protein>
<name>A0ABW3C423_SPHXN</name>
<feature type="transmembrane region" description="Helical" evidence="8">
    <location>
        <begin position="411"/>
        <end position="431"/>
    </location>
</feature>
<dbReference type="PANTHER" id="PTHR11328:SF24">
    <property type="entry name" value="MAJOR FACILITATOR SUPERFAMILY (MFS) PROFILE DOMAIN-CONTAINING PROTEIN"/>
    <property type="match status" value="1"/>
</dbReference>
<keyword evidence="5 8" id="KW-0812">Transmembrane</keyword>
<dbReference type="CDD" id="cd17332">
    <property type="entry name" value="MFS_MelB_like"/>
    <property type="match status" value="1"/>
</dbReference>
<evidence type="ECO:0000313" key="9">
    <source>
        <dbReference type="EMBL" id="MFD0849110.1"/>
    </source>
</evidence>
<feature type="transmembrane region" description="Helical" evidence="8">
    <location>
        <begin position="178"/>
        <end position="202"/>
    </location>
</feature>
<evidence type="ECO:0000256" key="5">
    <source>
        <dbReference type="ARBA" id="ARBA00022692"/>
    </source>
</evidence>
<dbReference type="RefSeq" id="WP_381491148.1">
    <property type="nucleotide sequence ID" value="NZ_JBHTIK010000007.1"/>
</dbReference>
<keyword evidence="7 8" id="KW-0472">Membrane</keyword>
<evidence type="ECO:0000313" key="10">
    <source>
        <dbReference type="Proteomes" id="UP001597124"/>
    </source>
</evidence>
<dbReference type="NCBIfam" id="TIGR00792">
    <property type="entry name" value="gph"/>
    <property type="match status" value="1"/>
</dbReference>
<dbReference type="EMBL" id="JBHTIK010000007">
    <property type="protein sequence ID" value="MFD0849110.1"/>
    <property type="molecule type" value="Genomic_DNA"/>
</dbReference>
<evidence type="ECO:0000256" key="8">
    <source>
        <dbReference type="SAM" id="Phobius"/>
    </source>
</evidence>
<comment type="caution">
    <text evidence="9">The sequence shown here is derived from an EMBL/GenBank/DDBJ whole genome shotgun (WGS) entry which is preliminary data.</text>
</comment>
<feature type="transmembrane region" description="Helical" evidence="8">
    <location>
        <begin position="265"/>
        <end position="287"/>
    </location>
</feature>
<dbReference type="Pfam" id="PF13347">
    <property type="entry name" value="MFS_2"/>
    <property type="match status" value="1"/>
</dbReference>
<evidence type="ECO:0000256" key="7">
    <source>
        <dbReference type="ARBA" id="ARBA00023136"/>
    </source>
</evidence>
<feature type="transmembrane region" description="Helical" evidence="8">
    <location>
        <begin position="12"/>
        <end position="35"/>
    </location>
</feature>
<accession>A0ABW3C423</accession>
<dbReference type="Proteomes" id="UP001597124">
    <property type="component" value="Unassembled WGS sequence"/>
</dbReference>
<feature type="transmembrane region" description="Helical" evidence="8">
    <location>
        <begin position="299"/>
        <end position="332"/>
    </location>
</feature>